<evidence type="ECO:0008006" key="9">
    <source>
        <dbReference type="Google" id="ProtNLM"/>
    </source>
</evidence>
<keyword evidence="3" id="KW-0539">Nucleus</keyword>
<feature type="compositionally biased region" description="Basic residues" evidence="4">
    <location>
        <begin position="24"/>
        <end position="33"/>
    </location>
</feature>
<evidence type="ECO:0000256" key="2">
    <source>
        <dbReference type="ARBA" id="ARBA00009223"/>
    </source>
</evidence>
<dbReference type="GO" id="GO:0000462">
    <property type="term" value="P:maturation of SSU-rRNA from tricistronic rRNA transcript (SSU-rRNA, 5.8S rRNA, LSU-rRNA)"/>
    <property type="evidence" value="ECO:0007669"/>
    <property type="project" value="TreeGrafter"/>
</dbReference>
<evidence type="ECO:0000256" key="3">
    <source>
        <dbReference type="ARBA" id="ARBA00023242"/>
    </source>
</evidence>
<feature type="region of interest" description="Disordered" evidence="4">
    <location>
        <begin position="1"/>
        <end position="172"/>
    </location>
</feature>
<evidence type="ECO:0000259" key="6">
    <source>
        <dbReference type="Pfam" id="PF22916"/>
    </source>
</evidence>
<dbReference type="InterPro" id="IPR010678">
    <property type="entry name" value="UTP25"/>
</dbReference>
<comment type="subcellular location">
    <subcellularLocation>
        <location evidence="1">Nucleus</location>
        <location evidence="1">Nucleolus</location>
    </subcellularLocation>
</comment>
<accession>A0AAV7J8X7</accession>
<dbReference type="AlphaFoldDB" id="A0AAV7J8X7"/>
<reference evidence="7 8" key="1">
    <citation type="journal article" date="2021" name="J. Hered.">
        <title>A chromosome-level genome assembly of the parasitoid wasp, Cotesia glomerata (Hymenoptera: Braconidae).</title>
        <authorList>
            <person name="Pinto B.J."/>
            <person name="Weis J.J."/>
            <person name="Gamble T."/>
            <person name="Ode P.J."/>
            <person name="Paul R."/>
            <person name="Zaspel J.M."/>
        </authorList>
    </citation>
    <scope>NUCLEOTIDE SEQUENCE [LARGE SCALE GENOMIC DNA]</scope>
    <source>
        <strain evidence="7">CgM1</strain>
    </source>
</reference>
<dbReference type="Pfam" id="PF06862">
    <property type="entry name" value="Utp25_C"/>
    <property type="match status" value="1"/>
</dbReference>
<keyword evidence="8" id="KW-1185">Reference proteome</keyword>
<gene>
    <name evidence="7" type="ORF">KQX54_020456</name>
</gene>
<evidence type="ECO:0000256" key="4">
    <source>
        <dbReference type="SAM" id="MobiDB-lite"/>
    </source>
</evidence>
<protein>
    <recommendedName>
        <fullName evidence="9">Digestive organ expansion factor homolog</fullName>
    </recommendedName>
</protein>
<dbReference type="InterPro" id="IPR053940">
    <property type="entry name" value="UTP25_NTPase-like"/>
</dbReference>
<dbReference type="GO" id="GO:0032040">
    <property type="term" value="C:small-subunit processome"/>
    <property type="evidence" value="ECO:0007669"/>
    <property type="project" value="TreeGrafter"/>
</dbReference>
<dbReference type="PANTHER" id="PTHR12933:SF0">
    <property type="entry name" value="U3 SMALL NUCLEOLAR RNA-ASSOCIATED PROTEIN 25 HOMOLOG"/>
    <property type="match status" value="1"/>
</dbReference>
<feature type="domain" description="UTP25 C-terminal" evidence="5">
    <location>
        <begin position="605"/>
        <end position="790"/>
    </location>
</feature>
<dbReference type="PANTHER" id="PTHR12933">
    <property type="entry name" value="ORF PROTEIN-RELATED"/>
    <property type="match status" value="1"/>
</dbReference>
<dbReference type="Proteomes" id="UP000826195">
    <property type="component" value="Unassembled WGS sequence"/>
</dbReference>
<comment type="caution">
    <text evidence="7">The sequence shown here is derived from an EMBL/GenBank/DDBJ whole genome shotgun (WGS) entry which is preliminary data.</text>
</comment>
<feature type="domain" description="UTP25 NTP hydrolase-like" evidence="6">
    <location>
        <begin position="324"/>
        <end position="594"/>
    </location>
</feature>
<dbReference type="Pfam" id="PF22916">
    <property type="entry name" value="UTP25_NTPase-like"/>
    <property type="match status" value="1"/>
</dbReference>
<evidence type="ECO:0000259" key="5">
    <source>
        <dbReference type="Pfam" id="PF06862"/>
    </source>
</evidence>
<organism evidence="7 8">
    <name type="scientific">Cotesia glomerata</name>
    <name type="common">Lepidopteran parasitic wasp</name>
    <name type="synonym">Apanteles glomeratus</name>
    <dbReference type="NCBI Taxonomy" id="32391"/>
    <lineage>
        <taxon>Eukaryota</taxon>
        <taxon>Metazoa</taxon>
        <taxon>Ecdysozoa</taxon>
        <taxon>Arthropoda</taxon>
        <taxon>Hexapoda</taxon>
        <taxon>Insecta</taxon>
        <taxon>Pterygota</taxon>
        <taxon>Neoptera</taxon>
        <taxon>Endopterygota</taxon>
        <taxon>Hymenoptera</taxon>
        <taxon>Apocrita</taxon>
        <taxon>Ichneumonoidea</taxon>
        <taxon>Braconidae</taxon>
        <taxon>Microgastrinae</taxon>
        <taxon>Cotesia</taxon>
    </lineage>
</organism>
<feature type="compositionally biased region" description="Acidic residues" evidence="4">
    <location>
        <begin position="71"/>
        <end position="80"/>
    </location>
</feature>
<feature type="compositionally biased region" description="Acidic residues" evidence="4">
    <location>
        <begin position="105"/>
        <end position="115"/>
    </location>
</feature>
<evidence type="ECO:0000313" key="8">
    <source>
        <dbReference type="Proteomes" id="UP000826195"/>
    </source>
</evidence>
<evidence type="ECO:0000256" key="1">
    <source>
        <dbReference type="ARBA" id="ARBA00004604"/>
    </source>
</evidence>
<dbReference type="GO" id="GO:0019843">
    <property type="term" value="F:rRNA binding"/>
    <property type="evidence" value="ECO:0007669"/>
    <property type="project" value="TreeGrafter"/>
</dbReference>
<feature type="compositionally biased region" description="Basic residues" evidence="4">
    <location>
        <begin position="1"/>
        <end position="16"/>
    </location>
</feature>
<proteinExistence type="inferred from homology"/>
<name>A0AAV7J8X7_COTGL</name>
<feature type="compositionally biased region" description="Acidic residues" evidence="4">
    <location>
        <begin position="130"/>
        <end position="143"/>
    </location>
</feature>
<feature type="compositionally biased region" description="Basic and acidic residues" evidence="4">
    <location>
        <begin position="39"/>
        <end position="70"/>
    </location>
</feature>
<comment type="similarity">
    <text evidence="2">Belongs to the UTP25 family.</text>
</comment>
<feature type="compositionally biased region" description="Acidic residues" evidence="4">
    <location>
        <begin position="161"/>
        <end position="172"/>
    </location>
</feature>
<evidence type="ECO:0000313" key="7">
    <source>
        <dbReference type="EMBL" id="KAH0568333.1"/>
    </source>
</evidence>
<dbReference type="EMBL" id="JAHXZJ010000001">
    <property type="protein sequence ID" value="KAH0568333.1"/>
    <property type="molecule type" value="Genomic_DNA"/>
</dbReference>
<dbReference type="GO" id="GO:0034511">
    <property type="term" value="F:U3 snoRNA binding"/>
    <property type="evidence" value="ECO:0007669"/>
    <property type="project" value="InterPro"/>
</dbReference>
<dbReference type="InterPro" id="IPR053939">
    <property type="entry name" value="UTP25_C"/>
</dbReference>
<sequence length="796" mass="92400">MGFGKRPVRGGKRKLDRRNSKSAPKSKVKKGKFNFHESSYVKERDAKNAEIENRRKKLEEQEQEELKREEEESDDEDQDPLEMLLSTFSKNRDFKETKVVSASESESESEAEVESNLEIKDKNETVVSDSMDESENENDDEELNNANENSVDDNDKKEDVDNGDNNDDDDDEDFKLSLVEADEDEDVETAREDSGDLKDPFALHIINDLSDDAYANVSSLTPVSYSHQLTWPELNKLTVQIPRCDSTNTAALKKDFLKEDKQYAKAGTIPSVIHDLDWNKLYIKNQIQNNISKANYDNIKDSLNKDPSELTRFQKELFSIMNNYQDLLYCERGFKNENEIMFTYCLHAVNHLLKTRAKILHHNAKLSKVDNKSLAQIPEAYRDQGLVRPKVLIIVPFRHTCLKVVELLISILIGDDKGGSVMNKTRFMEEFGGGDTLRMPKKNPKPEDYEKTFSGNIDDAFKIGIALTKKTLKLYTDFYSSDIIITSLVGLRILIGAEGEEHRNYDFLASIELLIIDQCDILLMQNWDHLIHIFNHLHLQPKELDHGTDFSRVRSWAVNGWAKYYRQSLIFSSVHVPEIHSIFNKYCFNYAGKVKIMNPVMYGSICKIVVHLQQMFHKFEAANYQQAIDARFDFFTNKILPQYKDSIMNHTLIYVPSYFDYVKLRNYFKKEELKFVQICEYTKDPKIARARDMFFHSDAHYLIYSERFHFFRRITVKGIRHIIFYAPPSFPHFYSEMCNFMHESNQNPKAGSSSNMTVTTLYSKYDNMQLSAILGTERTTKMIRSDKKVHMVVTGE</sequence>